<dbReference type="InterPro" id="IPR028457">
    <property type="entry name" value="ABI"/>
</dbReference>
<feature type="region of interest" description="Disordered" evidence="3">
    <location>
        <begin position="234"/>
        <end position="266"/>
    </location>
</feature>
<proteinExistence type="inferred from homology"/>
<feature type="compositionally biased region" description="Basic residues" evidence="3">
    <location>
        <begin position="189"/>
        <end position="201"/>
    </location>
</feature>
<evidence type="ECO:0000313" key="5">
    <source>
        <dbReference type="Proteomes" id="UP001604277"/>
    </source>
</evidence>
<reference evidence="5" key="1">
    <citation type="submission" date="2024-07" db="EMBL/GenBank/DDBJ databases">
        <title>Two chromosome-level genome assemblies of Korean endemic species Abeliophyllum distichum and Forsythia ovata (Oleaceae).</title>
        <authorList>
            <person name="Jang H."/>
        </authorList>
    </citation>
    <scope>NUCLEOTIDE SEQUENCE [LARGE SCALE GENOMIC DNA]</scope>
</reference>
<keyword evidence="5" id="KW-1185">Reference proteome</keyword>
<dbReference type="AlphaFoldDB" id="A0ABD1W2A2"/>
<gene>
    <name evidence="4" type="ORF">Fot_13028</name>
</gene>
<dbReference type="Gene3D" id="6.10.140.1620">
    <property type="match status" value="1"/>
</dbReference>
<feature type="compositionally biased region" description="Polar residues" evidence="3">
    <location>
        <begin position="239"/>
        <end position="260"/>
    </location>
</feature>
<feature type="region of interest" description="Disordered" evidence="3">
    <location>
        <begin position="186"/>
        <end position="212"/>
    </location>
</feature>
<dbReference type="Proteomes" id="UP001604277">
    <property type="component" value="Unassembled WGS sequence"/>
</dbReference>
<dbReference type="PANTHER" id="PTHR10460:SF34">
    <property type="entry name" value="PROTEIN ABIL2-LIKE"/>
    <property type="match status" value="1"/>
</dbReference>
<comment type="function">
    <text evidence="2">Involved in regulation of actin and microtubule organization. Part of a WAVE complex that activates the Arp2/3 complex.</text>
</comment>
<protein>
    <submittedName>
        <fullName evidence="4">Protein ABIL2</fullName>
    </submittedName>
</protein>
<evidence type="ECO:0000313" key="4">
    <source>
        <dbReference type="EMBL" id="KAL2543795.1"/>
    </source>
</evidence>
<name>A0ABD1W2A2_9LAMI</name>
<accession>A0ABD1W2A2</accession>
<evidence type="ECO:0000256" key="2">
    <source>
        <dbReference type="ARBA" id="ARBA00025223"/>
    </source>
</evidence>
<comment type="caution">
    <text evidence="4">The sequence shown here is derived from an EMBL/GenBank/DDBJ whole genome shotgun (WGS) entry which is preliminary data.</text>
</comment>
<organism evidence="4 5">
    <name type="scientific">Forsythia ovata</name>
    <dbReference type="NCBI Taxonomy" id="205694"/>
    <lineage>
        <taxon>Eukaryota</taxon>
        <taxon>Viridiplantae</taxon>
        <taxon>Streptophyta</taxon>
        <taxon>Embryophyta</taxon>
        <taxon>Tracheophyta</taxon>
        <taxon>Spermatophyta</taxon>
        <taxon>Magnoliopsida</taxon>
        <taxon>eudicotyledons</taxon>
        <taxon>Gunneridae</taxon>
        <taxon>Pentapetalae</taxon>
        <taxon>asterids</taxon>
        <taxon>lamiids</taxon>
        <taxon>Lamiales</taxon>
        <taxon>Oleaceae</taxon>
        <taxon>Forsythieae</taxon>
        <taxon>Forsythia</taxon>
    </lineage>
</organism>
<dbReference type="EMBL" id="JBFOLJ010000004">
    <property type="protein sequence ID" value="KAL2543795.1"/>
    <property type="molecule type" value="Genomic_DNA"/>
</dbReference>
<sequence>MGNETPASCSMNPPQSASNYDEIFMQQRLHFADRLKDLKNLRKQLYSAAEYFEVSYDKDDHKQFVVETSKDYVTKALISTVDHLGSVADKLGQFLDEKTNEFSETKLRFSCIEQRLKTYQGFINLSGLSQQSLIIETPKHHKQYIIPGAILHSGKSKSMYRNCISCPGDDLHQPKQDNSFAKAFQTSKLKSHPPFSRKGHSRQPSSEFSPSSLTFSFTRNLSIKTGKRSISPLRFSIKRSGSITNRSRSPSSMSNKQQCPSEPRRAISMSTKPEINRGREIDQYKKKSNNLFKALLSIHRSRKESIPNKCSDNRIMYIAISLEQYESNSLRFSTDAMKHNNTGVHPLESHVDVLRGH</sequence>
<evidence type="ECO:0000256" key="1">
    <source>
        <dbReference type="ARBA" id="ARBA00010020"/>
    </source>
</evidence>
<dbReference type="PANTHER" id="PTHR10460">
    <property type="entry name" value="ABL INTERACTOR FAMILY MEMBER"/>
    <property type="match status" value="1"/>
</dbReference>
<comment type="similarity">
    <text evidence="1">Belongs to the ABI family.</text>
</comment>
<evidence type="ECO:0000256" key="3">
    <source>
        <dbReference type="SAM" id="MobiDB-lite"/>
    </source>
</evidence>
<feature type="compositionally biased region" description="Low complexity" evidence="3">
    <location>
        <begin position="202"/>
        <end position="212"/>
    </location>
</feature>